<feature type="region of interest" description="Disordered" evidence="7">
    <location>
        <begin position="35"/>
        <end position="58"/>
    </location>
</feature>
<keyword evidence="10" id="KW-1185">Reference proteome</keyword>
<dbReference type="PROSITE" id="PS52029">
    <property type="entry name" value="LD_TPASE"/>
    <property type="match status" value="1"/>
</dbReference>
<dbReference type="Pfam" id="PF03734">
    <property type="entry name" value="YkuD"/>
    <property type="match status" value="1"/>
</dbReference>
<dbReference type="GO" id="GO:0016740">
    <property type="term" value="F:transferase activity"/>
    <property type="evidence" value="ECO:0007669"/>
    <property type="project" value="UniProtKB-KW"/>
</dbReference>
<comment type="pathway">
    <text evidence="1 6">Cell wall biogenesis; peptidoglycan biosynthesis.</text>
</comment>
<name>A0A410PT42_9FIRM</name>
<evidence type="ECO:0000313" key="10">
    <source>
        <dbReference type="Proteomes" id="UP000287601"/>
    </source>
</evidence>
<proteinExistence type="predicted"/>
<evidence type="ECO:0000256" key="3">
    <source>
        <dbReference type="ARBA" id="ARBA00022960"/>
    </source>
</evidence>
<dbReference type="Proteomes" id="UP000287601">
    <property type="component" value="Chromosome"/>
</dbReference>
<evidence type="ECO:0000256" key="5">
    <source>
        <dbReference type="ARBA" id="ARBA00023316"/>
    </source>
</evidence>
<evidence type="ECO:0000256" key="7">
    <source>
        <dbReference type="SAM" id="MobiDB-lite"/>
    </source>
</evidence>
<accession>A0A410PT42</accession>
<keyword evidence="5 6" id="KW-0961">Cell wall biogenesis/degradation</keyword>
<dbReference type="InterPro" id="IPR038063">
    <property type="entry name" value="Transpep_catalytic_dom"/>
</dbReference>
<keyword evidence="3 6" id="KW-0133">Cell shape</keyword>
<dbReference type="OrthoDB" id="92744at2"/>
<dbReference type="CDD" id="cd16913">
    <property type="entry name" value="YkuD_like"/>
    <property type="match status" value="1"/>
</dbReference>
<keyword evidence="2" id="KW-0808">Transferase</keyword>
<dbReference type="Gene3D" id="2.40.440.10">
    <property type="entry name" value="L,D-transpeptidase catalytic domain-like"/>
    <property type="match status" value="1"/>
</dbReference>
<reference evidence="9 10" key="1">
    <citation type="submission" date="2019-01" db="EMBL/GenBank/DDBJ databases">
        <title>Draft genomes of a novel of Aminipila strains.</title>
        <authorList>
            <person name="Ma S."/>
        </authorList>
    </citation>
    <scope>NUCLEOTIDE SEQUENCE [LARGE SCALE GENOMIC DNA]</scope>
    <source>
        <strain evidence="10">JN-39</strain>
    </source>
</reference>
<dbReference type="UniPathway" id="UPA00219"/>
<feature type="domain" description="L,D-TPase catalytic" evidence="8">
    <location>
        <begin position="207"/>
        <end position="348"/>
    </location>
</feature>
<dbReference type="GO" id="GO:0071555">
    <property type="term" value="P:cell wall organization"/>
    <property type="evidence" value="ECO:0007669"/>
    <property type="project" value="UniProtKB-UniRule"/>
</dbReference>
<protein>
    <submittedName>
        <fullName evidence="9">Murein L,D-transpeptidase</fullName>
    </submittedName>
</protein>
<gene>
    <name evidence="9" type="ORF">EQM06_01925</name>
</gene>
<evidence type="ECO:0000256" key="4">
    <source>
        <dbReference type="ARBA" id="ARBA00022984"/>
    </source>
</evidence>
<dbReference type="InterPro" id="IPR005490">
    <property type="entry name" value="LD_TPept_cat_dom"/>
</dbReference>
<keyword evidence="4 6" id="KW-0573">Peptidoglycan synthesis</keyword>
<dbReference type="AlphaFoldDB" id="A0A410PT42"/>
<dbReference type="EMBL" id="CP035281">
    <property type="protein sequence ID" value="QAT42085.1"/>
    <property type="molecule type" value="Genomic_DNA"/>
</dbReference>
<evidence type="ECO:0000313" key="9">
    <source>
        <dbReference type="EMBL" id="QAT42085.1"/>
    </source>
</evidence>
<evidence type="ECO:0000256" key="2">
    <source>
        <dbReference type="ARBA" id="ARBA00022679"/>
    </source>
</evidence>
<organism evidence="9 10">
    <name type="scientific">Aminipila luticellarii</name>
    <dbReference type="NCBI Taxonomy" id="2507160"/>
    <lineage>
        <taxon>Bacteria</taxon>
        <taxon>Bacillati</taxon>
        <taxon>Bacillota</taxon>
        <taxon>Clostridia</taxon>
        <taxon>Peptostreptococcales</taxon>
        <taxon>Anaerovoracaceae</taxon>
        <taxon>Aminipila</taxon>
    </lineage>
</organism>
<sequence>MLIALSLSVVFVFILIVGPDTESALLHKDKEPAVKTNAASQGDAKENASPEALGTEEQSAYEKEPLQYGFDLKYTKYLVGKPYTYMVNGQKRYFQFNVMREKIDTAEKAAGKYRLTYIDNYKNRNGMAPKYKGGEEDSLGNSRGASAPAYASIDQLDEFVYLADGTLVEILEEDQEYTLIGLVGTEQEYSVPSRYVASKDALKGLKKAIVVDRTNQNIATFEKEKDNWNITSYSMATTGKVGDYHQPTPLGYYYAIEKKPKFFYVKDGTDKIEGYAPYAVRFTAGAYIHGVATSYKYTESGTKIDPGIHEFSNSIGTVPLSHKCVRNYTSHAKFIYDWYEHGKTIVIVI</sequence>
<evidence type="ECO:0000256" key="1">
    <source>
        <dbReference type="ARBA" id="ARBA00004752"/>
    </source>
</evidence>
<dbReference type="KEGG" id="amij:EQM06_01925"/>
<evidence type="ECO:0000256" key="6">
    <source>
        <dbReference type="PROSITE-ProRule" id="PRU01373"/>
    </source>
</evidence>
<evidence type="ECO:0000259" key="8">
    <source>
        <dbReference type="PROSITE" id="PS52029"/>
    </source>
</evidence>
<dbReference type="GO" id="GO:0008360">
    <property type="term" value="P:regulation of cell shape"/>
    <property type="evidence" value="ECO:0007669"/>
    <property type="project" value="UniProtKB-UniRule"/>
</dbReference>
<dbReference type="SUPFAM" id="SSF141523">
    <property type="entry name" value="L,D-transpeptidase catalytic domain-like"/>
    <property type="match status" value="1"/>
</dbReference>
<feature type="active site" description="Proton donor/acceptor" evidence="6">
    <location>
        <position position="289"/>
    </location>
</feature>
<feature type="active site" description="Nucleophile" evidence="6">
    <location>
        <position position="324"/>
    </location>
</feature>
<dbReference type="GO" id="GO:0009252">
    <property type="term" value="P:peptidoglycan biosynthetic process"/>
    <property type="evidence" value="ECO:0007669"/>
    <property type="project" value="UniProtKB-UniPathway"/>
</dbReference>